<dbReference type="InterPro" id="IPR003018">
    <property type="entry name" value="GAF"/>
</dbReference>
<protein>
    <submittedName>
        <fullName evidence="2">STAS domain-containing protein</fullName>
    </submittedName>
</protein>
<dbReference type="RefSeq" id="WP_160920433.1">
    <property type="nucleotide sequence ID" value="NZ_WMEY01000005.1"/>
</dbReference>
<comment type="caution">
    <text evidence="2">The sequence shown here is derived from an EMBL/GenBank/DDBJ whole genome shotgun (WGS) entry which is preliminary data.</text>
</comment>
<dbReference type="PANTHER" id="PTHR33745">
    <property type="entry name" value="RSBT ANTAGONIST PROTEIN RSBS-RELATED"/>
    <property type="match status" value="1"/>
</dbReference>
<dbReference type="InterPro" id="IPR051932">
    <property type="entry name" value="Bact_StressResp_Reg"/>
</dbReference>
<feature type="domain" description="STAS" evidence="1">
    <location>
        <begin position="165"/>
        <end position="275"/>
    </location>
</feature>
<evidence type="ECO:0000313" key="3">
    <source>
        <dbReference type="Proteomes" id="UP000447833"/>
    </source>
</evidence>
<name>A0A845F302_9BACL</name>
<dbReference type="Pfam" id="PF01740">
    <property type="entry name" value="STAS"/>
    <property type="match status" value="1"/>
</dbReference>
<gene>
    <name evidence="2" type="ORF">GLW07_16990</name>
</gene>
<sequence length="283" mass="31899">MTNEYNLDSTEFYSLKNASKRLFKLISDRLNVNTAYVTKRGESAMTVVSSFNEKEEIIPEGYAVEYSGTYCRLIINNESSVMHTPNLEHDEFTRQLEVTSQLMVKGFLGVTLTDTNGKVFGTLCVMDKEEKSFSEDDISYLKSMAEILSYIIELDQTKYNMDFLSVPIVPITKGISILTLQGVIDERRAENIIKQVLEYGANQQINHFIVDLSGLKIIDGYFPAILGDLFKSIQLMGIETIITGVTPAIAQQEVANEQLPHFKTVQNLEAALSYIGFELIEKE</sequence>
<reference evidence="2 3" key="1">
    <citation type="submission" date="2019-11" db="EMBL/GenBank/DDBJ databases">
        <title>Genome sequences of 17 halophilic strains isolated from different environments.</title>
        <authorList>
            <person name="Furrow R.E."/>
        </authorList>
    </citation>
    <scope>NUCLEOTIDE SEQUENCE [LARGE SCALE GENOMIC DNA]</scope>
    <source>
        <strain evidence="2 3">22506_14_FS</strain>
    </source>
</reference>
<dbReference type="EMBL" id="WMEY01000005">
    <property type="protein sequence ID" value="MYL65056.1"/>
    <property type="molecule type" value="Genomic_DNA"/>
</dbReference>
<evidence type="ECO:0000313" key="2">
    <source>
        <dbReference type="EMBL" id="MYL65056.1"/>
    </source>
</evidence>
<evidence type="ECO:0000259" key="1">
    <source>
        <dbReference type="PROSITE" id="PS50801"/>
    </source>
</evidence>
<dbReference type="SUPFAM" id="SSF52091">
    <property type="entry name" value="SpoIIaa-like"/>
    <property type="match status" value="1"/>
</dbReference>
<dbReference type="PROSITE" id="PS50801">
    <property type="entry name" value="STAS"/>
    <property type="match status" value="1"/>
</dbReference>
<dbReference type="Gene3D" id="3.30.750.24">
    <property type="entry name" value="STAS domain"/>
    <property type="match status" value="1"/>
</dbReference>
<dbReference type="Proteomes" id="UP000447833">
    <property type="component" value="Unassembled WGS sequence"/>
</dbReference>
<dbReference type="SUPFAM" id="SSF55781">
    <property type="entry name" value="GAF domain-like"/>
    <property type="match status" value="1"/>
</dbReference>
<dbReference type="InterPro" id="IPR029016">
    <property type="entry name" value="GAF-like_dom_sf"/>
</dbReference>
<proteinExistence type="predicted"/>
<dbReference type="InterPro" id="IPR036513">
    <property type="entry name" value="STAS_dom_sf"/>
</dbReference>
<dbReference type="AlphaFoldDB" id="A0A845F302"/>
<dbReference type="Gene3D" id="3.30.450.40">
    <property type="match status" value="1"/>
</dbReference>
<organism evidence="2 3">
    <name type="scientific">Guptibacillus hwajinpoensis</name>
    <dbReference type="NCBI Taxonomy" id="208199"/>
    <lineage>
        <taxon>Bacteria</taxon>
        <taxon>Bacillati</taxon>
        <taxon>Bacillota</taxon>
        <taxon>Bacilli</taxon>
        <taxon>Bacillales</taxon>
        <taxon>Guptibacillaceae</taxon>
        <taxon>Guptibacillus</taxon>
    </lineage>
</organism>
<dbReference type="InterPro" id="IPR002645">
    <property type="entry name" value="STAS_dom"/>
</dbReference>
<dbReference type="Pfam" id="PF13185">
    <property type="entry name" value="GAF_2"/>
    <property type="match status" value="1"/>
</dbReference>
<dbReference type="CDD" id="cd07041">
    <property type="entry name" value="STAS_RsbR_RsbS_like"/>
    <property type="match status" value="1"/>
</dbReference>
<accession>A0A845F302</accession>
<dbReference type="SMART" id="SM00065">
    <property type="entry name" value="GAF"/>
    <property type="match status" value="1"/>
</dbReference>
<dbReference type="PANTHER" id="PTHR33745:SF8">
    <property type="entry name" value="BLUE-LIGHT PHOTORECEPTOR"/>
    <property type="match status" value="1"/>
</dbReference>